<keyword evidence="5" id="KW-0999">Mitochondrion inner membrane</keyword>
<feature type="transmembrane region" description="Helical" evidence="11">
    <location>
        <begin position="94"/>
        <end position="110"/>
    </location>
</feature>
<reference evidence="12" key="1">
    <citation type="journal article" date="2023" name="Insect Mol. Biol.">
        <title>Genome sequencing provides insights into the evolution of gene families encoding plant cell wall-degrading enzymes in longhorned beetles.</title>
        <authorList>
            <person name="Shin N.R."/>
            <person name="Okamura Y."/>
            <person name="Kirsch R."/>
            <person name="Pauchet Y."/>
        </authorList>
    </citation>
    <scope>NUCLEOTIDE SEQUENCE</scope>
    <source>
        <strain evidence="12">MMC_N1</strain>
    </source>
</reference>
<evidence type="ECO:0000256" key="11">
    <source>
        <dbReference type="SAM" id="Phobius"/>
    </source>
</evidence>
<dbReference type="EMBL" id="JAPWTJ010001360">
    <property type="protein sequence ID" value="KAJ8972355.1"/>
    <property type="molecule type" value="Genomic_DNA"/>
</dbReference>
<keyword evidence="8 11" id="KW-0472">Membrane</keyword>
<dbReference type="PANTHER" id="PTHR21382">
    <property type="entry name" value="NADH-UBIQUINONE OXIDOREDUCTASE SUBUNIT"/>
    <property type="match status" value="1"/>
</dbReference>
<protein>
    <recommendedName>
        <fullName evidence="3">NADH dehydrogenase [ubiquinone] 1 alpha subcomplex subunit 11</fullName>
    </recommendedName>
    <alternativeName>
        <fullName evidence="9">Complex I-B14.7</fullName>
    </alternativeName>
    <alternativeName>
        <fullName evidence="10">NADH-ubiquinone oxidoreductase subunit B14.7</fullName>
    </alternativeName>
</protein>
<comment type="similarity">
    <text evidence="2">Belongs to the complex I NDUFA11 subunit family.</text>
</comment>
<keyword evidence="7" id="KW-0496">Mitochondrion</keyword>
<keyword evidence="6 11" id="KW-1133">Transmembrane helix</keyword>
<gene>
    <name evidence="12" type="ORF">NQ317_008765</name>
</gene>
<evidence type="ECO:0000256" key="5">
    <source>
        <dbReference type="ARBA" id="ARBA00022792"/>
    </source>
</evidence>
<evidence type="ECO:0000313" key="13">
    <source>
        <dbReference type="Proteomes" id="UP001162164"/>
    </source>
</evidence>
<accession>A0ABQ9J348</accession>
<evidence type="ECO:0000256" key="3">
    <source>
        <dbReference type="ARBA" id="ARBA00018191"/>
    </source>
</evidence>
<evidence type="ECO:0000256" key="1">
    <source>
        <dbReference type="ARBA" id="ARBA00004292"/>
    </source>
</evidence>
<dbReference type="PANTHER" id="PTHR21382:SF1">
    <property type="entry name" value="NADH DEHYDROGENASE [UBIQUINONE] 1 ALPHA SUBCOMPLEX SUBUNIT 11"/>
    <property type="match status" value="1"/>
</dbReference>
<proteinExistence type="inferred from homology"/>
<comment type="subcellular location">
    <subcellularLocation>
        <location evidence="1">Mitochondrion inner membrane</location>
        <topology evidence="1">Multi-pass membrane protein</topology>
        <orientation evidence="1">Matrix side</orientation>
    </subcellularLocation>
</comment>
<keyword evidence="4 11" id="KW-0812">Transmembrane</keyword>
<feature type="transmembrane region" description="Helical" evidence="11">
    <location>
        <begin position="63"/>
        <end position="88"/>
    </location>
</feature>
<comment type="caution">
    <text evidence="12">The sequence shown here is derived from an EMBL/GenBank/DDBJ whole genome shotgun (WGS) entry which is preliminary data.</text>
</comment>
<evidence type="ECO:0000256" key="6">
    <source>
        <dbReference type="ARBA" id="ARBA00022989"/>
    </source>
</evidence>
<feature type="transmembrane region" description="Helical" evidence="11">
    <location>
        <begin position="31"/>
        <end position="51"/>
    </location>
</feature>
<dbReference type="InterPro" id="IPR039205">
    <property type="entry name" value="NDUFA11"/>
</dbReference>
<dbReference type="Proteomes" id="UP001162164">
    <property type="component" value="Unassembled WGS sequence"/>
</dbReference>
<evidence type="ECO:0000313" key="12">
    <source>
        <dbReference type="EMBL" id="KAJ8972355.1"/>
    </source>
</evidence>
<name>A0ABQ9J348_9CUCU</name>
<evidence type="ECO:0000256" key="8">
    <source>
        <dbReference type="ARBA" id="ARBA00023136"/>
    </source>
</evidence>
<evidence type="ECO:0000256" key="9">
    <source>
        <dbReference type="ARBA" id="ARBA00030608"/>
    </source>
</evidence>
<evidence type="ECO:0000256" key="4">
    <source>
        <dbReference type="ARBA" id="ARBA00022692"/>
    </source>
</evidence>
<evidence type="ECO:0000256" key="7">
    <source>
        <dbReference type="ARBA" id="ARBA00023128"/>
    </source>
</evidence>
<organism evidence="12 13">
    <name type="scientific">Molorchus minor</name>
    <dbReference type="NCBI Taxonomy" id="1323400"/>
    <lineage>
        <taxon>Eukaryota</taxon>
        <taxon>Metazoa</taxon>
        <taxon>Ecdysozoa</taxon>
        <taxon>Arthropoda</taxon>
        <taxon>Hexapoda</taxon>
        <taxon>Insecta</taxon>
        <taxon>Pterygota</taxon>
        <taxon>Neoptera</taxon>
        <taxon>Endopterygota</taxon>
        <taxon>Coleoptera</taxon>
        <taxon>Polyphaga</taxon>
        <taxon>Cucujiformia</taxon>
        <taxon>Chrysomeloidea</taxon>
        <taxon>Cerambycidae</taxon>
        <taxon>Lamiinae</taxon>
        <taxon>Monochamini</taxon>
        <taxon>Molorchus</taxon>
    </lineage>
</organism>
<keyword evidence="13" id="KW-1185">Reference proteome</keyword>
<evidence type="ECO:0000256" key="10">
    <source>
        <dbReference type="ARBA" id="ARBA00031497"/>
    </source>
</evidence>
<evidence type="ECO:0000256" key="2">
    <source>
        <dbReference type="ARBA" id="ARBA00008699"/>
    </source>
</evidence>
<sequence length="173" mass="19249">MLRYNKSKEEIPYDYNAKPDGEDVAGKLVHVLKPTATIAFFLGTADVLLYSHPKGYLQTLGRYAYVGAPLLGATTTFVCTSNIIGSLRNKDDELNWFLGGLAAGAIFGIWRRRTIVGFNMGMFLGIIGLIRKNCLLNGYAWGPDEIKTRGTVWSFQQDYTLTRERPGNWTTGS</sequence>